<dbReference type="eggNOG" id="ENOG502SXC4">
    <property type="taxonomic scope" value="Eukaryota"/>
</dbReference>
<dbReference type="Proteomes" id="UP000015241">
    <property type="component" value="Unassembled WGS sequence"/>
</dbReference>
<dbReference type="OrthoDB" id="2788868at2759"/>
<dbReference type="InterPro" id="IPR018958">
    <property type="entry name" value="Knr4/Smi1-like_dom"/>
</dbReference>
<dbReference type="EMBL" id="KE504158">
    <property type="protein sequence ID" value="EPS99294.1"/>
    <property type="molecule type" value="Genomic_DNA"/>
</dbReference>
<gene>
    <name evidence="2" type="ORF">FOMPIDRAFT_89199</name>
</gene>
<dbReference type="InParanoid" id="S8FLX6"/>
<evidence type="ECO:0000313" key="2">
    <source>
        <dbReference type="EMBL" id="EPS99294.1"/>
    </source>
</evidence>
<name>S8FLX6_FOMSC</name>
<accession>S8FLX6</accession>
<dbReference type="AlphaFoldDB" id="S8FLX6"/>
<feature type="domain" description="Knr4/Smi1-like" evidence="1">
    <location>
        <begin position="329"/>
        <end position="478"/>
    </location>
</feature>
<keyword evidence="3" id="KW-1185">Reference proteome</keyword>
<dbReference type="SUPFAM" id="SSF160631">
    <property type="entry name" value="SMI1/KNR4-like"/>
    <property type="match status" value="1"/>
</dbReference>
<evidence type="ECO:0000259" key="1">
    <source>
        <dbReference type="SMART" id="SM00860"/>
    </source>
</evidence>
<dbReference type="Gene3D" id="3.40.1580.10">
    <property type="entry name" value="SMI1/KNR4-like"/>
    <property type="match status" value="1"/>
</dbReference>
<dbReference type="HOGENOM" id="CLU_026018_0_0_1"/>
<dbReference type="InterPro" id="IPR037883">
    <property type="entry name" value="Knr4/Smi1-like_sf"/>
</dbReference>
<proteinExistence type="predicted"/>
<dbReference type="Pfam" id="PF09346">
    <property type="entry name" value="SMI1_KNR4"/>
    <property type="match status" value="1"/>
</dbReference>
<dbReference type="SMART" id="SM00860">
    <property type="entry name" value="SMI1_KNR4"/>
    <property type="match status" value="1"/>
</dbReference>
<organism evidence="2 3">
    <name type="scientific">Fomitopsis schrenkii</name>
    <name type="common">Brown rot fungus</name>
    <dbReference type="NCBI Taxonomy" id="2126942"/>
    <lineage>
        <taxon>Eukaryota</taxon>
        <taxon>Fungi</taxon>
        <taxon>Dikarya</taxon>
        <taxon>Basidiomycota</taxon>
        <taxon>Agaricomycotina</taxon>
        <taxon>Agaricomycetes</taxon>
        <taxon>Polyporales</taxon>
        <taxon>Fomitopsis</taxon>
    </lineage>
</organism>
<sequence length="491" mass="54324">MTLTPQNAGCIWTASGAIEIVRSLAYLYRASRKGDLKSSNFPLRIFTSYTRNAGASDPKDNTVAKIPTPVGLGEAIAKEIASYVPSLAESAQQMVVDLAIRLGVEGSAHACNDLIVTLLTIFPNTFDAIAAESILSLEHIWLISGDRPNVPWEPQFGEDRAESETYKRKRFGFPAEEDRDDILHSIEVRIAYDTFNDSFVPYTLAGAIAMALDAGKKDKALEWLPILVHLCMEAASLTIWRELVLWRNVAELALTGGTVAQIVGRPAEEIQQDALAVKTALLSFPETSASALAAQHAARAKFVRAPMSALVPMLEVLKLETYDTLLRPPATPTAIQEAEKRLGIELPPDYKEFLLVSNGVEFMTPVDAPGFRRIEDVKWQDAAELGFHEFPVTLGCDVDPDEYARLPKMTRVLIISDEASEEVLFYVDEETVTEAIDFLKAEGRSAEVVGNPAMRAVHWVHWVPEETWLRSFREYVEDLVMQAEGYGAVLE</sequence>
<reference evidence="2 3" key="1">
    <citation type="journal article" date="2012" name="Science">
        <title>The Paleozoic origin of enzymatic lignin decomposition reconstructed from 31 fungal genomes.</title>
        <authorList>
            <person name="Floudas D."/>
            <person name="Binder M."/>
            <person name="Riley R."/>
            <person name="Barry K."/>
            <person name="Blanchette R.A."/>
            <person name="Henrissat B."/>
            <person name="Martinez A.T."/>
            <person name="Otillar R."/>
            <person name="Spatafora J.W."/>
            <person name="Yadav J.S."/>
            <person name="Aerts A."/>
            <person name="Benoit I."/>
            <person name="Boyd A."/>
            <person name="Carlson A."/>
            <person name="Copeland A."/>
            <person name="Coutinho P.M."/>
            <person name="de Vries R.P."/>
            <person name="Ferreira P."/>
            <person name="Findley K."/>
            <person name="Foster B."/>
            <person name="Gaskell J."/>
            <person name="Glotzer D."/>
            <person name="Gorecki P."/>
            <person name="Heitman J."/>
            <person name="Hesse C."/>
            <person name="Hori C."/>
            <person name="Igarashi K."/>
            <person name="Jurgens J.A."/>
            <person name="Kallen N."/>
            <person name="Kersten P."/>
            <person name="Kohler A."/>
            <person name="Kuees U."/>
            <person name="Kumar T.K.A."/>
            <person name="Kuo A."/>
            <person name="LaButti K."/>
            <person name="Larrondo L.F."/>
            <person name="Lindquist E."/>
            <person name="Ling A."/>
            <person name="Lombard V."/>
            <person name="Lucas S."/>
            <person name="Lundell T."/>
            <person name="Martin R."/>
            <person name="McLaughlin D.J."/>
            <person name="Morgenstern I."/>
            <person name="Morin E."/>
            <person name="Murat C."/>
            <person name="Nagy L.G."/>
            <person name="Nolan M."/>
            <person name="Ohm R.A."/>
            <person name="Patyshakuliyeva A."/>
            <person name="Rokas A."/>
            <person name="Ruiz-Duenas F.J."/>
            <person name="Sabat G."/>
            <person name="Salamov A."/>
            <person name="Samejima M."/>
            <person name="Schmutz J."/>
            <person name="Slot J.C."/>
            <person name="St John F."/>
            <person name="Stenlid J."/>
            <person name="Sun H."/>
            <person name="Sun S."/>
            <person name="Syed K."/>
            <person name="Tsang A."/>
            <person name="Wiebenga A."/>
            <person name="Young D."/>
            <person name="Pisabarro A."/>
            <person name="Eastwood D.C."/>
            <person name="Martin F."/>
            <person name="Cullen D."/>
            <person name="Grigoriev I.V."/>
            <person name="Hibbett D.S."/>
        </authorList>
    </citation>
    <scope>NUCLEOTIDE SEQUENCE</scope>
    <source>
        <strain evidence="3">FP-58527</strain>
    </source>
</reference>
<evidence type="ECO:0000313" key="3">
    <source>
        <dbReference type="Proteomes" id="UP000015241"/>
    </source>
</evidence>
<protein>
    <recommendedName>
        <fullName evidence="1">Knr4/Smi1-like domain-containing protein</fullName>
    </recommendedName>
</protein>